<organism evidence="1 2">
    <name type="scientific">Araneus ventricosus</name>
    <name type="common">Orbweaver spider</name>
    <name type="synonym">Epeira ventricosa</name>
    <dbReference type="NCBI Taxonomy" id="182803"/>
    <lineage>
        <taxon>Eukaryota</taxon>
        <taxon>Metazoa</taxon>
        <taxon>Ecdysozoa</taxon>
        <taxon>Arthropoda</taxon>
        <taxon>Chelicerata</taxon>
        <taxon>Arachnida</taxon>
        <taxon>Araneae</taxon>
        <taxon>Araneomorphae</taxon>
        <taxon>Entelegynae</taxon>
        <taxon>Araneoidea</taxon>
        <taxon>Araneidae</taxon>
        <taxon>Araneus</taxon>
    </lineage>
</organism>
<dbReference type="AlphaFoldDB" id="A0A4Y2QHR4"/>
<sequence length="81" mass="9153">IVIVTFLSFRMKSLQIVCFASKSSERYGSDAGVIALEVLGRTGDRPRYCSSSSEERLAELLALLELEREEEDSLQLIIRKE</sequence>
<proteinExistence type="predicted"/>
<name>A0A4Y2QHR4_ARAVE</name>
<dbReference type="EMBL" id="BGPR01221202">
    <property type="protein sequence ID" value="GBN62824.1"/>
    <property type="molecule type" value="Genomic_DNA"/>
</dbReference>
<feature type="non-terminal residue" evidence="1">
    <location>
        <position position="1"/>
    </location>
</feature>
<dbReference type="Proteomes" id="UP000499080">
    <property type="component" value="Unassembled WGS sequence"/>
</dbReference>
<comment type="caution">
    <text evidence="1">The sequence shown here is derived from an EMBL/GenBank/DDBJ whole genome shotgun (WGS) entry which is preliminary data.</text>
</comment>
<evidence type="ECO:0000313" key="2">
    <source>
        <dbReference type="Proteomes" id="UP000499080"/>
    </source>
</evidence>
<evidence type="ECO:0000313" key="1">
    <source>
        <dbReference type="EMBL" id="GBN62824.1"/>
    </source>
</evidence>
<gene>
    <name evidence="1" type="ORF">AVEN_62771_1</name>
</gene>
<protein>
    <submittedName>
        <fullName evidence="1">Uncharacterized protein</fullName>
    </submittedName>
</protein>
<accession>A0A4Y2QHR4</accession>
<reference evidence="1 2" key="1">
    <citation type="journal article" date="2019" name="Sci. Rep.">
        <title>Orb-weaving spider Araneus ventricosus genome elucidates the spidroin gene catalogue.</title>
        <authorList>
            <person name="Kono N."/>
            <person name="Nakamura H."/>
            <person name="Ohtoshi R."/>
            <person name="Moran D.A.P."/>
            <person name="Shinohara A."/>
            <person name="Yoshida Y."/>
            <person name="Fujiwara M."/>
            <person name="Mori M."/>
            <person name="Tomita M."/>
            <person name="Arakawa K."/>
        </authorList>
    </citation>
    <scope>NUCLEOTIDE SEQUENCE [LARGE SCALE GENOMIC DNA]</scope>
</reference>
<keyword evidence="2" id="KW-1185">Reference proteome</keyword>